<dbReference type="InterPro" id="IPR041492">
    <property type="entry name" value="HAD_2"/>
</dbReference>
<name>A0A9D1H3C7_9FIRM</name>
<dbReference type="AlphaFoldDB" id="A0A9D1H3C7"/>
<dbReference type="Gene3D" id="3.40.50.1000">
    <property type="entry name" value="HAD superfamily/HAD-like"/>
    <property type="match status" value="1"/>
</dbReference>
<dbReference type="InterPro" id="IPR023214">
    <property type="entry name" value="HAD_sf"/>
</dbReference>
<gene>
    <name evidence="1" type="ORF">IAA60_06335</name>
</gene>
<protein>
    <submittedName>
        <fullName evidence="1">HAD-IIIC family phosphatase</fullName>
    </submittedName>
</protein>
<dbReference type="InterPro" id="IPR010037">
    <property type="entry name" value="FkbH_domain"/>
</dbReference>
<dbReference type="Pfam" id="PF13419">
    <property type="entry name" value="HAD_2"/>
    <property type="match status" value="1"/>
</dbReference>
<dbReference type="NCBIfam" id="TIGR01686">
    <property type="entry name" value="FkbH"/>
    <property type="match status" value="1"/>
</dbReference>
<accession>A0A9D1H3C7</accession>
<dbReference type="Proteomes" id="UP000824165">
    <property type="component" value="Unassembled WGS sequence"/>
</dbReference>
<dbReference type="SUPFAM" id="SSF55729">
    <property type="entry name" value="Acyl-CoA N-acyltransferases (Nat)"/>
    <property type="match status" value="1"/>
</dbReference>
<dbReference type="EMBL" id="DVLU01000064">
    <property type="protein sequence ID" value="HIT85508.1"/>
    <property type="molecule type" value="Genomic_DNA"/>
</dbReference>
<reference evidence="1" key="1">
    <citation type="submission" date="2020-10" db="EMBL/GenBank/DDBJ databases">
        <authorList>
            <person name="Gilroy R."/>
        </authorList>
    </citation>
    <scope>NUCLEOTIDE SEQUENCE</scope>
    <source>
        <strain evidence="1">CHK181-108</strain>
    </source>
</reference>
<sequence length="341" mass="39697">MERKKIKCVVWDLDNTLWSGVLSEGDDVKLRDNIKDIFKTLDKRGILMSVASKNNFDDAYKKLEEMGIADYFLYPQINWNPKSEGVKKISEELNLGLDSFAFVDDSPFEREEVLSANENILTIDAADIDKIPDMDCMIPRFITEDTVNRRMMYIADSKRKRDEQEFSGDNTEFLKRLNMRLTISPVTEHDLRRAYELTVRTHQLNSTGYTYSYEELEGFLTSDKHIFRIAQLTDKYGDYGKIGLILVENTDALRIKLLLMSCRVMSRGVGSAILIYLAKLAKKLNKPLFAEFRTTDRNRIMYITYKIMGFDELEDNDGDVLLQYTSEEEREYPDYLEVIES</sequence>
<comment type="caution">
    <text evidence="1">The sequence shown here is derived from an EMBL/GenBank/DDBJ whole genome shotgun (WGS) entry which is preliminary data.</text>
</comment>
<dbReference type="InterPro" id="IPR036412">
    <property type="entry name" value="HAD-like_sf"/>
</dbReference>
<dbReference type="InterPro" id="IPR010033">
    <property type="entry name" value="HAD_SF_ppase_IIIC"/>
</dbReference>
<dbReference type="SUPFAM" id="SSF56784">
    <property type="entry name" value="HAD-like"/>
    <property type="match status" value="1"/>
</dbReference>
<reference evidence="1" key="2">
    <citation type="journal article" date="2021" name="PeerJ">
        <title>Extensive microbial diversity within the chicken gut microbiome revealed by metagenomics and culture.</title>
        <authorList>
            <person name="Gilroy R."/>
            <person name="Ravi A."/>
            <person name="Getino M."/>
            <person name="Pursley I."/>
            <person name="Horton D.L."/>
            <person name="Alikhan N.F."/>
            <person name="Baker D."/>
            <person name="Gharbi K."/>
            <person name="Hall N."/>
            <person name="Watson M."/>
            <person name="Adriaenssens E.M."/>
            <person name="Foster-Nyarko E."/>
            <person name="Jarju S."/>
            <person name="Secka A."/>
            <person name="Antonio M."/>
            <person name="Oren A."/>
            <person name="Chaudhuri R.R."/>
            <person name="La Ragione R."/>
            <person name="Hildebrand F."/>
            <person name="Pallen M.J."/>
        </authorList>
    </citation>
    <scope>NUCLEOTIDE SEQUENCE</scope>
    <source>
        <strain evidence="1">CHK181-108</strain>
    </source>
</reference>
<organism evidence="1 2">
    <name type="scientific">Candidatus Ornithomonoglobus intestinigallinarum</name>
    <dbReference type="NCBI Taxonomy" id="2840894"/>
    <lineage>
        <taxon>Bacteria</taxon>
        <taxon>Bacillati</taxon>
        <taxon>Bacillota</taxon>
        <taxon>Clostridia</taxon>
        <taxon>Candidatus Ornithomonoglobus</taxon>
    </lineage>
</organism>
<dbReference type="NCBIfam" id="TIGR01681">
    <property type="entry name" value="HAD-SF-IIIC"/>
    <property type="match status" value="1"/>
</dbReference>
<evidence type="ECO:0000313" key="2">
    <source>
        <dbReference type="Proteomes" id="UP000824165"/>
    </source>
</evidence>
<proteinExistence type="predicted"/>
<dbReference type="InterPro" id="IPR016181">
    <property type="entry name" value="Acyl_CoA_acyltransferase"/>
</dbReference>
<evidence type="ECO:0000313" key="1">
    <source>
        <dbReference type="EMBL" id="HIT85508.1"/>
    </source>
</evidence>